<dbReference type="PROSITE" id="PS01081">
    <property type="entry name" value="HTH_TETR_1"/>
    <property type="match status" value="1"/>
</dbReference>
<sequence length="206" mass="23856">MTVDKKEHIMNVAIELFAEKGFEGTSVRDLAARADVNVAMVNYYFGSKDRLFEAIVEYKASFMRGKLDEIEADTKMSEIQKIDLIIENYVAKILSNPSFHRVLHQELLVSERESMHTNILKIFMRNIKTLRNIIEMGVKKKVFKKVDPELTMATLIGTINQTMLSKAMCNVLMEKDGSFDPYTDPHFRQRLIKHLKQVIHAYLVKE</sequence>
<dbReference type="PRINTS" id="PR00455">
    <property type="entry name" value="HTHTETR"/>
</dbReference>
<dbReference type="InterPro" id="IPR050109">
    <property type="entry name" value="HTH-type_TetR-like_transc_reg"/>
</dbReference>
<evidence type="ECO:0000313" key="4">
    <source>
        <dbReference type="EMBL" id="NCI51106.1"/>
    </source>
</evidence>
<evidence type="ECO:0000313" key="5">
    <source>
        <dbReference type="Proteomes" id="UP000753802"/>
    </source>
</evidence>
<dbReference type="InterPro" id="IPR001647">
    <property type="entry name" value="HTH_TetR"/>
</dbReference>
<comment type="caution">
    <text evidence="4">The sequence shown here is derived from an EMBL/GenBank/DDBJ whole genome shotgun (WGS) entry which is preliminary data.</text>
</comment>
<dbReference type="PROSITE" id="PS50977">
    <property type="entry name" value="HTH_TETR_2"/>
    <property type="match status" value="1"/>
</dbReference>
<proteinExistence type="predicted"/>
<reference evidence="4 5" key="1">
    <citation type="submission" date="2020-01" db="EMBL/GenBank/DDBJ databases">
        <title>Genome analysis.</title>
        <authorList>
            <person name="Wu S."/>
            <person name="Wang G."/>
        </authorList>
    </citation>
    <scope>NUCLEOTIDE SEQUENCE [LARGE SCALE GENOMIC DNA]</scope>
    <source>
        <strain evidence="4 5">SYL130</strain>
    </source>
</reference>
<accession>A0ABW9ZVD7</accession>
<dbReference type="Pfam" id="PF00440">
    <property type="entry name" value="TetR_N"/>
    <property type="match status" value="1"/>
</dbReference>
<evidence type="ECO:0000259" key="3">
    <source>
        <dbReference type="PROSITE" id="PS50977"/>
    </source>
</evidence>
<name>A0ABW9ZVD7_9BACT</name>
<dbReference type="RefSeq" id="WP_161819400.1">
    <property type="nucleotide sequence ID" value="NZ_JAACJS010000015.1"/>
</dbReference>
<feature type="domain" description="HTH tetR-type" evidence="3">
    <location>
        <begin position="3"/>
        <end position="63"/>
    </location>
</feature>
<dbReference type="PANTHER" id="PTHR30328">
    <property type="entry name" value="TRANSCRIPTIONAL REPRESSOR"/>
    <property type="match status" value="1"/>
</dbReference>
<evidence type="ECO:0000256" key="1">
    <source>
        <dbReference type="ARBA" id="ARBA00023125"/>
    </source>
</evidence>
<dbReference type="Pfam" id="PF17932">
    <property type="entry name" value="TetR_C_24"/>
    <property type="match status" value="1"/>
</dbReference>
<dbReference type="EMBL" id="JAACJS010000015">
    <property type="protein sequence ID" value="NCI51106.1"/>
    <property type="molecule type" value="Genomic_DNA"/>
</dbReference>
<protein>
    <submittedName>
        <fullName evidence="4">TetR/AcrR family transcriptional regulator</fullName>
    </submittedName>
</protein>
<evidence type="ECO:0000256" key="2">
    <source>
        <dbReference type="PROSITE-ProRule" id="PRU00335"/>
    </source>
</evidence>
<dbReference type="SUPFAM" id="SSF46689">
    <property type="entry name" value="Homeodomain-like"/>
    <property type="match status" value="1"/>
</dbReference>
<dbReference type="InterPro" id="IPR009057">
    <property type="entry name" value="Homeodomain-like_sf"/>
</dbReference>
<dbReference type="Gene3D" id="1.10.357.10">
    <property type="entry name" value="Tetracycline Repressor, domain 2"/>
    <property type="match status" value="1"/>
</dbReference>
<organism evidence="4 5">
    <name type="scientific">Sediminibacterium roseum</name>
    <dbReference type="NCBI Taxonomy" id="1978412"/>
    <lineage>
        <taxon>Bacteria</taxon>
        <taxon>Pseudomonadati</taxon>
        <taxon>Bacteroidota</taxon>
        <taxon>Chitinophagia</taxon>
        <taxon>Chitinophagales</taxon>
        <taxon>Chitinophagaceae</taxon>
        <taxon>Sediminibacterium</taxon>
    </lineage>
</organism>
<dbReference type="SUPFAM" id="SSF48498">
    <property type="entry name" value="Tetracyclin repressor-like, C-terminal domain"/>
    <property type="match status" value="1"/>
</dbReference>
<keyword evidence="5" id="KW-1185">Reference proteome</keyword>
<gene>
    <name evidence="4" type="ORF">GWC95_14330</name>
</gene>
<dbReference type="Proteomes" id="UP000753802">
    <property type="component" value="Unassembled WGS sequence"/>
</dbReference>
<dbReference type="InterPro" id="IPR023772">
    <property type="entry name" value="DNA-bd_HTH_TetR-type_CS"/>
</dbReference>
<dbReference type="InterPro" id="IPR041490">
    <property type="entry name" value="KstR2_TetR_C"/>
</dbReference>
<dbReference type="InterPro" id="IPR036271">
    <property type="entry name" value="Tet_transcr_reg_TetR-rel_C_sf"/>
</dbReference>
<dbReference type="PANTHER" id="PTHR30328:SF54">
    <property type="entry name" value="HTH-TYPE TRANSCRIPTIONAL REPRESSOR SCO4008"/>
    <property type="match status" value="1"/>
</dbReference>
<feature type="DNA-binding region" description="H-T-H motif" evidence="2">
    <location>
        <begin position="26"/>
        <end position="45"/>
    </location>
</feature>
<keyword evidence="1 2" id="KW-0238">DNA-binding</keyword>